<accession>A0A6C0D1B4</accession>
<evidence type="ECO:0000313" key="3">
    <source>
        <dbReference type="EMBL" id="QHT10558.1"/>
    </source>
</evidence>
<keyword evidence="2" id="KW-0812">Transmembrane</keyword>
<reference evidence="3" key="1">
    <citation type="journal article" date="2020" name="Nature">
        <title>Giant virus diversity and host interactions through global metagenomics.</title>
        <authorList>
            <person name="Schulz F."/>
            <person name="Roux S."/>
            <person name="Paez-Espino D."/>
            <person name="Jungbluth S."/>
            <person name="Walsh D.A."/>
            <person name="Denef V.J."/>
            <person name="McMahon K.D."/>
            <person name="Konstantinidis K.T."/>
            <person name="Eloe-Fadrosh E.A."/>
            <person name="Kyrpides N.C."/>
            <person name="Woyke T."/>
        </authorList>
    </citation>
    <scope>NUCLEOTIDE SEQUENCE</scope>
    <source>
        <strain evidence="3">GVMAG-M-3300023174-107</strain>
    </source>
</reference>
<dbReference type="EMBL" id="MN739522">
    <property type="protein sequence ID" value="QHT10558.1"/>
    <property type="molecule type" value="Genomic_DNA"/>
</dbReference>
<feature type="transmembrane region" description="Helical" evidence="2">
    <location>
        <begin position="29"/>
        <end position="48"/>
    </location>
</feature>
<sequence length="214" mass="23641">MNIIVLLLLFIILFYLLTPGILIKIKGNKYVIAIIHALIFSGIIIWLNNLLNIRYEYMTDTSNNDISNNTSNNDISNNTSNNDISNNKTYDISNNKTNTANSKTMNMAKCPKYYVHANGGLESECVQCPIVNGVPLGVMGKYALCAYSNSIDNRGYVETIEEGGTCSDSLDTPVSIGNNKKQFCISNTSIKTSSGLDKFNKITTPSNITYYQSN</sequence>
<organism evidence="3">
    <name type="scientific">viral metagenome</name>
    <dbReference type="NCBI Taxonomy" id="1070528"/>
    <lineage>
        <taxon>unclassified sequences</taxon>
        <taxon>metagenomes</taxon>
        <taxon>organismal metagenomes</taxon>
    </lineage>
</organism>
<keyword evidence="2" id="KW-1133">Transmembrane helix</keyword>
<keyword evidence="2" id="KW-0472">Membrane</keyword>
<evidence type="ECO:0000256" key="2">
    <source>
        <dbReference type="SAM" id="Phobius"/>
    </source>
</evidence>
<dbReference type="AlphaFoldDB" id="A0A6C0D1B4"/>
<protein>
    <submittedName>
        <fullName evidence="3">Uncharacterized protein</fullName>
    </submittedName>
</protein>
<proteinExistence type="predicted"/>
<name>A0A6C0D1B4_9ZZZZ</name>
<evidence type="ECO:0000256" key="1">
    <source>
        <dbReference type="SAM" id="MobiDB-lite"/>
    </source>
</evidence>
<feature type="region of interest" description="Disordered" evidence="1">
    <location>
        <begin position="67"/>
        <end position="92"/>
    </location>
</feature>